<accession>A0ABR7IYQ5</accession>
<reference evidence="1 2" key="1">
    <citation type="submission" date="2020-08" db="EMBL/GenBank/DDBJ databases">
        <title>Description of novel Flavobacterium F-408 isolate.</title>
        <authorList>
            <person name="Saticioglu I.B."/>
            <person name="Duman M."/>
            <person name="Altun S."/>
        </authorList>
    </citation>
    <scope>NUCLEOTIDE SEQUENCE [LARGE SCALE GENOMIC DNA]</scope>
    <source>
        <strain evidence="1 2">F-408</strain>
    </source>
</reference>
<organism evidence="1 2">
    <name type="scientific">Flavobacterium bernardetii</name>
    <dbReference type="NCBI Taxonomy" id="2813823"/>
    <lineage>
        <taxon>Bacteria</taxon>
        <taxon>Pseudomonadati</taxon>
        <taxon>Bacteroidota</taxon>
        <taxon>Flavobacteriia</taxon>
        <taxon>Flavobacteriales</taxon>
        <taxon>Flavobacteriaceae</taxon>
        <taxon>Flavobacterium</taxon>
    </lineage>
</organism>
<dbReference type="EMBL" id="JACRUN010000004">
    <property type="protein sequence ID" value="MBC5834890.1"/>
    <property type="molecule type" value="Genomic_DNA"/>
</dbReference>
<dbReference type="Proteomes" id="UP000605990">
    <property type="component" value="Unassembled WGS sequence"/>
</dbReference>
<dbReference type="RefSeq" id="WP_187003009.1">
    <property type="nucleotide sequence ID" value="NZ_JAANOQ010000005.1"/>
</dbReference>
<evidence type="ECO:0000313" key="2">
    <source>
        <dbReference type="Proteomes" id="UP000605990"/>
    </source>
</evidence>
<gene>
    <name evidence="1" type="ORF">H8R27_08325</name>
</gene>
<protein>
    <recommendedName>
        <fullName evidence="3">DUF4402 domain-containing protein</fullName>
    </recommendedName>
</protein>
<proteinExistence type="predicted"/>
<evidence type="ECO:0008006" key="3">
    <source>
        <dbReference type="Google" id="ProtNLM"/>
    </source>
</evidence>
<evidence type="ECO:0000313" key="1">
    <source>
        <dbReference type="EMBL" id="MBC5834890.1"/>
    </source>
</evidence>
<name>A0ABR7IYQ5_9FLAO</name>
<keyword evidence="2" id="KW-1185">Reference proteome</keyword>
<sequence length="147" mass="16152">MADASHQDVTTMDLVTHSYTFEVSSNKTICSIGYKSLPTFNTTPYAMEIYDNTASTVLYSGSHTFSSTATSYVAITPIQVVVGHSYTIKRIQTNWGSNIGNTIGRLVRNLNFPVTFGNLKITGSSFYGTGVPLNDWAIPYIDIVFEN</sequence>
<comment type="caution">
    <text evidence="1">The sequence shown here is derived from an EMBL/GenBank/DDBJ whole genome shotgun (WGS) entry which is preliminary data.</text>
</comment>